<gene>
    <name evidence="1" type="ORF">RJ640_002940</name>
</gene>
<dbReference type="EMBL" id="JAVXUO010000445">
    <property type="protein sequence ID" value="KAK2992042.1"/>
    <property type="molecule type" value="Genomic_DNA"/>
</dbReference>
<protein>
    <submittedName>
        <fullName evidence="1">Uncharacterized protein</fullName>
    </submittedName>
</protein>
<reference evidence="1" key="1">
    <citation type="submission" date="2022-12" db="EMBL/GenBank/DDBJ databases">
        <title>Draft genome assemblies for two species of Escallonia (Escalloniales).</title>
        <authorList>
            <person name="Chanderbali A."/>
            <person name="Dervinis C."/>
            <person name="Anghel I."/>
            <person name="Soltis D."/>
            <person name="Soltis P."/>
            <person name="Zapata F."/>
        </authorList>
    </citation>
    <scope>NUCLEOTIDE SEQUENCE</scope>
    <source>
        <strain evidence="1">UCBG92.1500</strain>
        <tissue evidence="1">Leaf</tissue>
    </source>
</reference>
<dbReference type="Proteomes" id="UP001187471">
    <property type="component" value="Unassembled WGS sequence"/>
</dbReference>
<evidence type="ECO:0000313" key="1">
    <source>
        <dbReference type="EMBL" id="KAK2992042.1"/>
    </source>
</evidence>
<evidence type="ECO:0000313" key="2">
    <source>
        <dbReference type="Proteomes" id="UP001187471"/>
    </source>
</evidence>
<comment type="caution">
    <text evidence="1">The sequence shown here is derived from an EMBL/GenBank/DDBJ whole genome shotgun (WGS) entry which is preliminary data.</text>
</comment>
<name>A0AA88UVY6_9ASTE</name>
<proteinExistence type="predicted"/>
<organism evidence="1 2">
    <name type="scientific">Escallonia rubra</name>
    <dbReference type="NCBI Taxonomy" id="112253"/>
    <lineage>
        <taxon>Eukaryota</taxon>
        <taxon>Viridiplantae</taxon>
        <taxon>Streptophyta</taxon>
        <taxon>Embryophyta</taxon>
        <taxon>Tracheophyta</taxon>
        <taxon>Spermatophyta</taxon>
        <taxon>Magnoliopsida</taxon>
        <taxon>eudicotyledons</taxon>
        <taxon>Gunneridae</taxon>
        <taxon>Pentapetalae</taxon>
        <taxon>asterids</taxon>
        <taxon>campanulids</taxon>
        <taxon>Escalloniales</taxon>
        <taxon>Escalloniaceae</taxon>
        <taxon>Escallonia</taxon>
    </lineage>
</organism>
<accession>A0AA88UVY6</accession>
<sequence length="205" mass="22446">MDEMSARDLDEHAAGVCYHLAQTILYPMANYGRLIAHIQVEAKKLVAGEKAYYETADKMKALLSPEAACMLRALPGLPEDLVLEMMEPPRRSYDPLLIQDPAIYRLNSAKSKTKAQRTGAGEVAVAIRGVRHDSVGWDGVGRQWVRVAAGGAATLQMELPVKITPLSGSRLKAYGEVMSMSMINRNVDSKRMQKISANVNATVAF</sequence>
<dbReference type="AlphaFoldDB" id="A0AA88UVY6"/>
<keyword evidence="2" id="KW-1185">Reference proteome</keyword>